<dbReference type="PANTHER" id="PTHR31018">
    <property type="entry name" value="SPORULATION-SPECIFIC PROTEIN-RELATED"/>
    <property type="match status" value="1"/>
</dbReference>
<accession>A0ABU1R0Z3</accession>
<protein>
    <recommendedName>
        <fullName evidence="7">Secretion system C-terminal sorting domain-containing protein</fullName>
    </recommendedName>
</protein>
<organism evidence="8 9">
    <name type="scientific">Dyadobacter fermentans</name>
    <dbReference type="NCBI Taxonomy" id="94254"/>
    <lineage>
        <taxon>Bacteria</taxon>
        <taxon>Pseudomonadati</taxon>
        <taxon>Bacteroidota</taxon>
        <taxon>Cytophagia</taxon>
        <taxon>Cytophagales</taxon>
        <taxon>Spirosomataceae</taxon>
        <taxon>Dyadobacter</taxon>
    </lineage>
</organism>
<comment type="caution">
    <text evidence="8">The sequence shown here is derived from an EMBL/GenBank/DDBJ whole genome shotgun (WGS) entry which is preliminary data.</text>
</comment>
<evidence type="ECO:0000256" key="1">
    <source>
        <dbReference type="ARBA" id="ARBA00004191"/>
    </source>
</evidence>
<gene>
    <name evidence="8" type="ORF">J2W84_003248</name>
</gene>
<feature type="domain" description="Secretion system C-terminal sorting" evidence="7">
    <location>
        <begin position="413"/>
        <end position="471"/>
    </location>
</feature>
<reference evidence="8 9" key="1">
    <citation type="submission" date="2023-07" db="EMBL/GenBank/DDBJ databases">
        <title>Sorghum-associated microbial communities from plants grown in Nebraska, USA.</title>
        <authorList>
            <person name="Schachtman D."/>
        </authorList>
    </citation>
    <scope>NUCLEOTIDE SEQUENCE [LARGE SCALE GENOMIC DNA]</scope>
    <source>
        <strain evidence="8 9">BE57</strain>
    </source>
</reference>
<evidence type="ECO:0000256" key="4">
    <source>
        <dbReference type="ARBA" id="ARBA00022729"/>
    </source>
</evidence>
<dbReference type="SUPFAM" id="SSF52058">
    <property type="entry name" value="L domain-like"/>
    <property type="match status" value="3"/>
</dbReference>
<evidence type="ECO:0000259" key="7">
    <source>
        <dbReference type="Pfam" id="PF18962"/>
    </source>
</evidence>
<dbReference type="Pfam" id="PF18962">
    <property type="entry name" value="Por_Secre_tail"/>
    <property type="match status" value="1"/>
</dbReference>
<evidence type="ECO:0000313" key="8">
    <source>
        <dbReference type="EMBL" id="MDR6806200.1"/>
    </source>
</evidence>
<feature type="signal peptide" evidence="6">
    <location>
        <begin position="1"/>
        <end position="19"/>
    </location>
</feature>
<dbReference type="Proteomes" id="UP001264980">
    <property type="component" value="Unassembled WGS sequence"/>
</dbReference>
<dbReference type="PANTHER" id="PTHR31018:SF3">
    <property type="entry name" value="RECEPTOR PROTEIN-TYROSINE KINASE"/>
    <property type="match status" value="1"/>
</dbReference>
<evidence type="ECO:0000313" key="9">
    <source>
        <dbReference type="Proteomes" id="UP001264980"/>
    </source>
</evidence>
<proteinExistence type="predicted"/>
<evidence type="ECO:0000256" key="2">
    <source>
        <dbReference type="ARBA" id="ARBA00022512"/>
    </source>
</evidence>
<evidence type="ECO:0000256" key="6">
    <source>
        <dbReference type="SAM" id="SignalP"/>
    </source>
</evidence>
<dbReference type="Gene3D" id="3.80.20.20">
    <property type="entry name" value="Receptor L-domain"/>
    <property type="match status" value="2"/>
</dbReference>
<evidence type="ECO:0000256" key="5">
    <source>
        <dbReference type="ARBA" id="ARBA00023180"/>
    </source>
</evidence>
<evidence type="ECO:0000256" key="3">
    <source>
        <dbReference type="ARBA" id="ARBA00022525"/>
    </source>
</evidence>
<keyword evidence="3" id="KW-0964">Secreted</keyword>
<comment type="subcellular location">
    <subcellularLocation>
        <location evidence="1">Secreted</location>
        <location evidence="1">Cell wall</location>
    </subcellularLocation>
</comment>
<sequence>MKKLYLLISICFFSQYANAQSCDVSDFTSQQQLDNFKIQNPGCKTILGSVTITGADITNLNGLSNITRVIGDVTIVNNPTLPNMNGLGALTDINGRLTINNNSLLSNVDGLGALTNIYDGIDIDGNQSLTDLSGLQSLSYVGSYLRVVYNPVLTSVEVFNKITSVTYFLSVGANPKLESLSGLRNITTASSISIALNDKLPNLDGLNSLTNTTGYLYIGYNPLLTNLQGLSRLKSIGDYLNITNNNALTSLTGLDSLERAGQVQIQNNTNLSECAIRPICLILKANSTPFNVTSNAPGCNSLGELATECATLPVELVSFSGESKIEGNVLKWVTASEINNKGFEIEKSSNSKLFQKIGFVEGNTDSWQALNYSFTDPAPHSLTYYRLKQIDWDGTSTYSKIIVVQSKEQVVAVYPNPSRGHLTIRAQNQNQPYSIKNGQGVTVMASSVLPEKEISTESLQDGIYFLTVGSEVFKILVAND</sequence>
<feature type="chain" id="PRO_5045252711" description="Secretion system C-terminal sorting domain-containing protein" evidence="6">
    <location>
        <begin position="20"/>
        <end position="480"/>
    </location>
</feature>
<dbReference type="InterPro" id="IPR036941">
    <property type="entry name" value="Rcpt_L-dom_sf"/>
</dbReference>
<dbReference type="EMBL" id="JAVDTI010000003">
    <property type="protein sequence ID" value="MDR6806200.1"/>
    <property type="molecule type" value="Genomic_DNA"/>
</dbReference>
<keyword evidence="9" id="KW-1185">Reference proteome</keyword>
<keyword evidence="4 6" id="KW-0732">Signal</keyword>
<dbReference type="NCBIfam" id="TIGR04183">
    <property type="entry name" value="Por_Secre_tail"/>
    <property type="match status" value="1"/>
</dbReference>
<dbReference type="RefSeq" id="WP_309984786.1">
    <property type="nucleotide sequence ID" value="NZ_JAVDTI010000003.1"/>
</dbReference>
<keyword evidence="5" id="KW-0325">Glycoprotein</keyword>
<dbReference type="InterPro" id="IPR026444">
    <property type="entry name" value="Secre_tail"/>
</dbReference>
<name>A0ABU1R0Z3_9BACT</name>
<dbReference type="InterPro" id="IPR051648">
    <property type="entry name" value="CWI-Assembly_Regulator"/>
</dbReference>
<keyword evidence="2" id="KW-0134">Cell wall</keyword>